<comment type="caution">
    <text evidence="2">The sequence shown here is derived from an EMBL/GenBank/DDBJ whole genome shotgun (WGS) entry which is preliminary data.</text>
</comment>
<dbReference type="EMBL" id="AKIJ01000005">
    <property type="protein sequence ID" value="KFG25480.1"/>
    <property type="molecule type" value="Genomic_DNA"/>
</dbReference>
<dbReference type="Proteomes" id="UP000054524">
    <property type="component" value="Unassembled WGS sequence"/>
</dbReference>
<evidence type="ECO:0000313" key="3">
    <source>
        <dbReference type="Proteomes" id="UP000054524"/>
    </source>
</evidence>
<feature type="transmembrane region" description="Helical" evidence="1">
    <location>
        <begin position="201"/>
        <end position="221"/>
    </location>
</feature>
<dbReference type="HOGENOM" id="CLU_983839_0_0_1"/>
<feature type="transmembrane region" description="Helical" evidence="1">
    <location>
        <begin position="242"/>
        <end position="261"/>
    </location>
</feature>
<keyword evidence="1" id="KW-1133">Transmembrane helix</keyword>
<feature type="transmembrane region" description="Helical" evidence="1">
    <location>
        <begin position="159"/>
        <end position="181"/>
    </location>
</feature>
<keyword evidence="1" id="KW-0812">Transmembrane</keyword>
<evidence type="ECO:0000313" key="2">
    <source>
        <dbReference type="EMBL" id="KFG25480.1"/>
    </source>
</evidence>
<dbReference type="GeneID" id="77677228"/>
<keyword evidence="3" id="KW-1185">Reference proteome</keyword>
<feature type="transmembrane region" description="Helical" evidence="1">
    <location>
        <begin position="119"/>
        <end position="138"/>
    </location>
</feature>
<gene>
    <name evidence="2" type="ORF">NESG_02255</name>
</gene>
<dbReference type="AlphaFoldDB" id="A0A086J012"/>
<reference evidence="2 3" key="1">
    <citation type="journal article" date="2014" name="Genome Announc.">
        <title>Genome Sequence of the Microsporidian Species Nematocida sp1 Strain ERTm6 (ATCC PRA-372).</title>
        <authorList>
            <person name="Bakowski M.A."/>
            <person name="Priest M."/>
            <person name="Young S."/>
            <person name="Cuomo C.A."/>
            <person name="Troemel E.R."/>
        </authorList>
    </citation>
    <scope>NUCLEOTIDE SEQUENCE [LARGE SCALE GENOMIC DNA]</scope>
    <source>
        <strain evidence="2 3">ERTm6</strain>
    </source>
</reference>
<sequence length="283" mass="32358">MAEFNILKKINQLALYKYNIGQKTNSMEGTAADSSLIKLRDLNAQNVIEDSSNNDIVNLDNHTSTKSLHHTKIRESYTTYLRSINIGVYFINLSVVMVSGFLIGDVFCIEMLFHKEYPYPNYLSLLVCGLCIMLFQLTKYTIDINNFYRYIIGIKRKNGYTWVLYSAILGFVLSLVIGIILRSINISDPCSHAKMLRIASLQIFLGCASFTFELLEVLYIFTYIRELKTLVGNLDPARNKCIGSFLSVFMFVSLCSAWYIYCTQINSAVSYLLKEDIFKITIL</sequence>
<protein>
    <submittedName>
        <fullName evidence="2">Uncharacterized protein</fullName>
    </submittedName>
</protein>
<name>A0A086J012_NEMA1</name>
<organism evidence="2 3">
    <name type="scientific">Nematocida ausubeli (strain ATCC PRA-371 / ERTm2)</name>
    <name type="common">Nematode killer fungus</name>
    <dbReference type="NCBI Taxonomy" id="1913371"/>
    <lineage>
        <taxon>Eukaryota</taxon>
        <taxon>Fungi</taxon>
        <taxon>Fungi incertae sedis</taxon>
        <taxon>Microsporidia</taxon>
        <taxon>Nematocida</taxon>
    </lineage>
</organism>
<accession>A0A086J012</accession>
<feature type="transmembrane region" description="Helical" evidence="1">
    <location>
        <begin position="89"/>
        <end position="113"/>
    </location>
</feature>
<keyword evidence="1" id="KW-0472">Membrane</keyword>
<evidence type="ECO:0000256" key="1">
    <source>
        <dbReference type="SAM" id="Phobius"/>
    </source>
</evidence>
<proteinExistence type="predicted"/>
<dbReference type="RefSeq" id="XP_052904035.1">
    <property type="nucleotide sequence ID" value="XM_053049864.1"/>
</dbReference>